<proteinExistence type="predicted"/>
<keyword evidence="5" id="KW-1185">Reference proteome</keyword>
<dbReference type="InterPro" id="IPR059064">
    <property type="entry name" value="TYRAAT2_C"/>
</dbReference>
<feature type="domain" description="Prephenate/arogenate dehydrogenase" evidence="3">
    <location>
        <begin position="78"/>
        <end position="435"/>
    </location>
</feature>
<dbReference type="OrthoDB" id="2414662at2759"/>
<sequence length="485" mass="53238">MASSASSTALQGMNQLRRRPSPTSAAAKHPLTSLAVPPGTGRLALPRRTWAPALRASARNCTARVPAQAHGDGEETPLRVGIVGFGNFGQFIAQGIQRQGHAVMATSRTDYSAYCRRHGVQFFATVEEMCEQQPDVVLLCSSILSTEAILRSIPMHKLKPDTIFADVLSVKQYPRNLFLEVNHQTTIILHYPPSKDDLFRNWVLEDCEHFLELRIVLRGSFCLQQVLPPEFGVICTHPMFGPESGKNGWGGLPFVFDNVRISENGGQARKCAQFLGIFEREVQPAAERIDGKNIQITRSETDSSHCFQGCRMVEMSCEEHDRHAAGSQFITHTIGRILSHLSLESTPINTKGYETLLQLKENTVSDSFDLYYGLFMYNVNATDQASCSCNPPDIFYNLDRAFETVKQKLFGKLHDILRKQIVERVPMPGTPAAAAAAPYFLPASDKMQDLSSFAAPPPPAAPLGEPPGDPAAAATADSPGLRTLS</sequence>
<evidence type="ECO:0000313" key="5">
    <source>
        <dbReference type="Proteomes" id="UP000663760"/>
    </source>
</evidence>
<gene>
    <name evidence="4" type="ORF">SI8410_09013019</name>
</gene>
<feature type="region of interest" description="Disordered" evidence="2">
    <location>
        <begin position="450"/>
        <end position="485"/>
    </location>
</feature>
<dbReference type="GO" id="GO:0033730">
    <property type="term" value="F:arogenate dehydrogenase (NADP+) activity"/>
    <property type="evidence" value="ECO:0007669"/>
    <property type="project" value="InterPro"/>
</dbReference>
<name>A0A7I8KXD1_SPIIN</name>
<dbReference type="InterPro" id="IPR028939">
    <property type="entry name" value="P5C_Rdtase_cat_N"/>
</dbReference>
<organism evidence="4 5">
    <name type="scientific">Spirodela intermedia</name>
    <name type="common">Intermediate duckweed</name>
    <dbReference type="NCBI Taxonomy" id="51605"/>
    <lineage>
        <taxon>Eukaryota</taxon>
        <taxon>Viridiplantae</taxon>
        <taxon>Streptophyta</taxon>
        <taxon>Embryophyta</taxon>
        <taxon>Tracheophyta</taxon>
        <taxon>Spermatophyta</taxon>
        <taxon>Magnoliopsida</taxon>
        <taxon>Liliopsida</taxon>
        <taxon>Araceae</taxon>
        <taxon>Lemnoideae</taxon>
        <taxon>Spirodela</taxon>
    </lineage>
</organism>
<evidence type="ECO:0000256" key="2">
    <source>
        <dbReference type="SAM" id="MobiDB-lite"/>
    </source>
</evidence>
<dbReference type="PANTHER" id="PTHR43207:SF6">
    <property type="entry name" value="OS06G0542200 PROTEIN"/>
    <property type="match status" value="1"/>
</dbReference>
<evidence type="ECO:0000313" key="4">
    <source>
        <dbReference type="EMBL" id="CAA7402341.1"/>
    </source>
</evidence>
<feature type="region of interest" description="Disordered" evidence="2">
    <location>
        <begin position="1"/>
        <end position="42"/>
    </location>
</feature>
<dbReference type="SUPFAM" id="SSF51735">
    <property type="entry name" value="NAD(P)-binding Rossmann-fold domains"/>
    <property type="match status" value="1"/>
</dbReference>
<feature type="compositionally biased region" description="Low complexity" evidence="2">
    <location>
        <begin position="470"/>
        <end position="485"/>
    </location>
</feature>
<dbReference type="InterPro" id="IPR045011">
    <property type="entry name" value="TYRAAT1/2"/>
</dbReference>
<dbReference type="InterPro" id="IPR003099">
    <property type="entry name" value="Prephen_DH"/>
</dbReference>
<dbReference type="PANTHER" id="PTHR43207">
    <property type="entry name" value="AROGENATE DEHYDROGENASE-RELATED"/>
    <property type="match status" value="1"/>
</dbReference>
<dbReference type="InterPro" id="IPR036291">
    <property type="entry name" value="NAD(P)-bd_dom_sf"/>
</dbReference>
<dbReference type="PROSITE" id="PS51176">
    <property type="entry name" value="PDH_ADH"/>
    <property type="match status" value="1"/>
</dbReference>
<feature type="compositionally biased region" description="Polar residues" evidence="2">
    <location>
        <begin position="1"/>
        <end position="14"/>
    </location>
</feature>
<dbReference type="AlphaFoldDB" id="A0A7I8KXD1"/>
<feature type="compositionally biased region" description="Pro residues" evidence="2">
    <location>
        <begin position="455"/>
        <end position="469"/>
    </location>
</feature>
<dbReference type="GO" id="GO:0004665">
    <property type="term" value="F:prephenate dehydrogenase (NADP+) activity"/>
    <property type="evidence" value="ECO:0007669"/>
    <property type="project" value="InterPro"/>
</dbReference>
<protein>
    <recommendedName>
        <fullName evidence="3">Prephenate/arogenate dehydrogenase domain-containing protein</fullName>
    </recommendedName>
</protein>
<dbReference type="GO" id="GO:0006571">
    <property type="term" value="P:tyrosine biosynthetic process"/>
    <property type="evidence" value="ECO:0007669"/>
    <property type="project" value="InterPro"/>
</dbReference>
<dbReference type="GO" id="GO:0008977">
    <property type="term" value="F:prephenate dehydrogenase (NAD+) activity"/>
    <property type="evidence" value="ECO:0007669"/>
    <property type="project" value="InterPro"/>
</dbReference>
<evidence type="ECO:0000256" key="1">
    <source>
        <dbReference type="ARBA" id="ARBA00023002"/>
    </source>
</evidence>
<dbReference type="EMBL" id="LR746272">
    <property type="protein sequence ID" value="CAA7402341.1"/>
    <property type="molecule type" value="Genomic_DNA"/>
</dbReference>
<dbReference type="Proteomes" id="UP000663760">
    <property type="component" value="Chromosome 9"/>
</dbReference>
<keyword evidence="1" id="KW-0560">Oxidoreductase</keyword>
<dbReference type="Pfam" id="PF26213">
    <property type="entry name" value="TYRAAT1_C"/>
    <property type="match status" value="1"/>
</dbReference>
<reference evidence="4" key="1">
    <citation type="submission" date="2020-02" db="EMBL/GenBank/DDBJ databases">
        <authorList>
            <person name="Scholz U."/>
            <person name="Mascher M."/>
            <person name="Fiebig A."/>
        </authorList>
    </citation>
    <scope>NUCLEOTIDE SEQUENCE</scope>
</reference>
<accession>A0A7I8KXD1</accession>
<dbReference type="Pfam" id="PF03807">
    <property type="entry name" value="F420_oxidored"/>
    <property type="match status" value="1"/>
</dbReference>
<dbReference type="Gene3D" id="3.40.50.720">
    <property type="entry name" value="NAD(P)-binding Rossmann-like Domain"/>
    <property type="match status" value="1"/>
</dbReference>
<evidence type="ECO:0000259" key="3">
    <source>
        <dbReference type="PROSITE" id="PS51176"/>
    </source>
</evidence>